<comment type="caution">
    <text evidence="1">The sequence shown here is derived from an EMBL/GenBank/DDBJ whole genome shotgun (WGS) entry which is preliminary data.</text>
</comment>
<dbReference type="Proteomes" id="UP000592820">
    <property type="component" value="Unassembled WGS sequence"/>
</dbReference>
<evidence type="ECO:0000313" key="2">
    <source>
        <dbReference type="Proteomes" id="UP000592820"/>
    </source>
</evidence>
<proteinExistence type="predicted"/>
<sequence length="98" mass="11115">MPARSWTVGTASWRVTTTTAIRPHSSEASDIAALLPHNWQLFSLSPDSPFVKWIRRPPMQHLETDSFGKLLPPRSVLEIKSLSYDGHPFLTKVSRLVY</sequence>
<reference evidence="1 2" key="1">
    <citation type="submission" date="2020-08" db="EMBL/GenBank/DDBJ databases">
        <title>Genomic Encyclopedia of Type Strains, Phase IV (KMG-V): Genome sequencing to study the core and pangenomes of soil and plant-associated prokaryotes.</title>
        <authorList>
            <person name="Whitman W."/>
        </authorList>
    </citation>
    <scope>NUCLEOTIDE SEQUENCE [LARGE SCALE GENOMIC DNA]</scope>
    <source>
        <strain evidence="1 2">JPY162</strain>
    </source>
</reference>
<evidence type="ECO:0000313" key="1">
    <source>
        <dbReference type="EMBL" id="MBB5400289.1"/>
    </source>
</evidence>
<protein>
    <submittedName>
        <fullName evidence="1">Uncharacterized protein</fullName>
    </submittedName>
</protein>
<gene>
    <name evidence="1" type="ORF">HDG41_002338</name>
</gene>
<organism evidence="1 2">
    <name type="scientific">Paraburkholderia youngii</name>
    <dbReference type="NCBI Taxonomy" id="2782701"/>
    <lineage>
        <taxon>Bacteria</taxon>
        <taxon>Pseudomonadati</taxon>
        <taxon>Pseudomonadota</taxon>
        <taxon>Betaproteobacteria</taxon>
        <taxon>Burkholderiales</taxon>
        <taxon>Burkholderiaceae</taxon>
        <taxon>Paraburkholderia</taxon>
    </lineage>
</organism>
<dbReference type="EMBL" id="JACHDE010000003">
    <property type="protein sequence ID" value="MBB5400289.1"/>
    <property type="molecule type" value="Genomic_DNA"/>
</dbReference>
<dbReference type="AlphaFoldDB" id="A0A7W8P0L3"/>
<name>A0A7W8P0L3_9BURK</name>
<accession>A0A7W8P0L3</accession>